<dbReference type="SMART" id="SM00320">
    <property type="entry name" value="WD40"/>
    <property type="match status" value="6"/>
</dbReference>
<gene>
    <name evidence="15" type="ORF">BASA50_004566</name>
</gene>
<dbReference type="InterPro" id="IPR014186">
    <property type="entry name" value="S-formylglutathione_hydrol"/>
</dbReference>
<feature type="coiled-coil region" evidence="12">
    <location>
        <begin position="390"/>
        <end position="424"/>
    </location>
</feature>
<evidence type="ECO:0000313" key="16">
    <source>
        <dbReference type="Proteomes" id="UP001648503"/>
    </source>
</evidence>
<dbReference type="Pfam" id="PF08232">
    <property type="entry name" value="Striatin"/>
    <property type="match status" value="1"/>
</dbReference>
<feature type="compositionally biased region" description="Acidic residues" evidence="13">
    <location>
        <begin position="724"/>
        <end position="743"/>
    </location>
</feature>
<feature type="repeat" description="WD" evidence="11">
    <location>
        <begin position="983"/>
        <end position="1024"/>
    </location>
</feature>
<comment type="similarity">
    <text evidence="1">Belongs to the esterase D family.</text>
</comment>
<reference evidence="15 16" key="1">
    <citation type="submission" date="2021-02" db="EMBL/GenBank/DDBJ databases">
        <title>Variation within the Batrachochytrium salamandrivorans European outbreak.</title>
        <authorList>
            <person name="Kelly M."/>
            <person name="Pasmans F."/>
            <person name="Shea T.P."/>
            <person name="Munoz J.F."/>
            <person name="Carranza S."/>
            <person name="Cuomo C.A."/>
            <person name="Martel A."/>
        </authorList>
    </citation>
    <scope>NUCLEOTIDE SEQUENCE [LARGE SCALE GENOMIC DNA]</scope>
    <source>
        <strain evidence="15 16">AMFP18/2</strain>
    </source>
</reference>
<dbReference type="PROSITE" id="PS50294">
    <property type="entry name" value="WD_REPEATS_REGION"/>
    <property type="match status" value="4"/>
</dbReference>
<organism evidence="15 16">
    <name type="scientific">Batrachochytrium salamandrivorans</name>
    <dbReference type="NCBI Taxonomy" id="1357716"/>
    <lineage>
        <taxon>Eukaryota</taxon>
        <taxon>Fungi</taxon>
        <taxon>Fungi incertae sedis</taxon>
        <taxon>Chytridiomycota</taxon>
        <taxon>Chytridiomycota incertae sedis</taxon>
        <taxon>Chytridiomycetes</taxon>
        <taxon>Rhizophydiales</taxon>
        <taxon>Rhizophydiales incertae sedis</taxon>
        <taxon>Batrachochytrium</taxon>
    </lineage>
</organism>
<proteinExistence type="inferred from homology"/>
<evidence type="ECO:0000256" key="1">
    <source>
        <dbReference type="ARBA" id="ARBA00005622"/>
    </source>
</evidence>
<evidence type="ECO:0000256" key="3">
    <source>
        <dbReference type="ARBA" id="ARBA00012479"/>
    </source>
</evidence>
<evidence type="ECO:0000256" key="5">
    <source>
        <dbReference type="ARBA" id="ARBA00022487"/>
    </source>
</evidence>
<dbReference type="InterPro" id="IPR051488">
    <property type="entry name" value="WD_repeat_striatin"/>
</dbReference>
<evidence type="ECO:0000256" key="7">
    <source>
        <dbReference type="ARBA" id="ARBA00022737"/>
    </source>
</evidence>
<feature type="compositionally biased region" description="Low complexity" evidence="13">
    <location>
        <begin position="500"/>
        <end position="512"/>
    </location>
</feature>
<dbReference type="Proteomes" id="UP001648503">
    <property type="component" value="Unassembled WGS sequence"/>
</dbReference>
<evidence type="ECO:0000256" key="11">
    <source>
        <dbReference type="PROSITE-ProRule" id="PRU00221"/>
    </source>
</evidence>
<dbReference type="SUPFAM" id="SSF53474">
    <property type="entry name" value="alpha/beta-Hydrolases"/>
    <property type="match status" value="1"/>
</dbReference>
<dbReference type="InterPro" id="IPR000801">
    <property type="entry name" value="Esterase-like"/>
</dbReference>
<dbReference type="InterPro" id="IPR013258">
    <property type="entry name" value="Striatin_N"/>
</dbReference>
<keyword evidence="6 11" id="KW-0853">WD repeat</keyword>
<dbReference type="Gene3D" id="3.40.50.1820">
    <property type="entry name" value="alpha/beta hydrolase"/>
    <property type="match status" value="1"/>
</dbReference>
<dbReference type="PANTHER" id="PTHR15653:SF0">
    <property type="entry name" value="CONNECTOR OF KINASE TO AP-1, ISOFORM E"/>
    <property type="match status" value="1"/>
</dbReference>
<feature type="repeat" description="WD" evidence="11">
    <location>
        <begin position="1025"/>
        <end position="1066"/>
    </location>
</feature>
<dbReference type="InterPro" id="IPR001680">
    <property type="entry name" value="WD40_rpt"/>
</dbReference>
<keyword evidence="16" id="KW-1185">Reference proteome</keyword>
<dbReference type="InterPro" id="IPR015943">
    <property type="entry name" value="WD40/YVTN_repeat-like_dom_sf"/>
</dbReference>
<evidence type="ECO:0000256" key="4">
    <source>
        <dbReference type="ARBA" id="ARBA00016774"/>
    </source>
</evidence>
<feature type="domain" description="Striatin N-terminal" evidence="14">
    <location>
        <begin position="371"/>
        <end position="450"/>
    </location>
</feature>
<evidence type="ECO:0000256" key="13">
    <source>
        <dbReference type="SAM" id="MobiDB-lite"/>
    </source>
</evidence>
<evidence type="ECO:0000256" key="2">
    <source>
        <dbReference type="ARBA" id="ARBA00009616"/>
    </source>
</evidence>
<dbReference type="InterPro" id="IPR020472">
    <property type="entry name" value="WD40_PAC1"/>
</dbReference>
<evidence type="ECO:0000313" key="15">
    <source>
        <dbReference type="EMBL" id="KAH6597214.1"/>
    </source>
</evidence>
<dbReference type="PANTHER" id="PTHR15653">
    <property type="entry name" value="STRIATIN"/>
    <property type="match status" value="1"/>
</dbReference>
<dbReference type="NCBIfam" id="TIGR02821">
    <property type="entry name" value="fghA_ester_D"/>
    <property type="match status" value="1"/>
</dbReference>
<feature type="repeat" description="WD" evidence="11">
    <location>
        <begin position="812"/>
        <end position="845"/>
    </location>
</feature>
<dbReference type="CDD" id="cd00200">
    <property type="entry name" value="WD40"/>
    <property type="match status" value="1"/>
</dbReference>
<feature type="compositionally biased region" description="Polar residues" evidence="13">
    <location>
        <begin position="703"/>
        <end position="715"/>
    </location>
</feature>
<keyword evidence="5" id="KW-0719">Serine esterase</keyword>
<feature type="region of interest" description="Disordered" evidence="13">
    <location>
        <begin position="493"/>
        <end position="512"/>
    </location>
</feature>
<evidence type="ECO:0000256" key="12">
    <source>
        <dbReference type="SAM" id="Coils"/>
    </source>
</evidence>
<dbReference type="PROSITE" id="PS50082">
    <property type="entry name" value="WD_REPEATS_2"/>
    <property type="match status" value="5"/>
</dbReference>
<evidence type="ECO:0000256" key="8">
    <source>
        <dbReference type="ARBA" id="ARBA00022801"/>
    </source>
</evidence>
<dbReference type="EC" id="3.1.2.12" evidence="3"/>
<protein>
    <recommendedName>
        <fullName evidence="4">S-formylglutathione hydrolase</fullName>
        <ecNumber evidence="3">3.1.2.12</ecNumber>
    </recommendedName>
</protein>
<dbReference type="SUPFAM" id="SSF50978">
    <property type="entry name" value="WD40 repeat-like"/>
    <property type="match status" value="1"/>
</dbReference>
<keyword evidence="9" id="KW-0112">Calmodulin-binding</keyword>
<keyword evidence="8" id="KW-0378">Hydrolase</keyword>
<evidence type="ECO:0000256" key="6">
    <source>
        <dbReference type="ARBA" id="ARBA00022574"/>
    </source>
</evidence>
<feature type="region of interest" description="Disordered" evidence="13">
    <location>
        <begin position="639"/>
        <end position="747"/>
    </location>
</feature>
<keyword evidence="10 12" id="KW-0175">Coiled coil</keyword>
<evidence type="ECO:0000256" key="10">
    <source>
        <dbReference type="ARBA" id="ARBA00023054"/>
    </source>
</evidence>
<dbReference type="Pfam" id="PF00400">
    <property type="entry name" value="WD40"/>
    <property type="match status" value="6"/>
</dbReference>
<accession>A0ABQ8FF10</accession>
<feature type="repeat" description="WD" evidence="11">
    <location>
        <begin position="765"/>
        <end position="796"/>
    </location>
</feature>
<dbReference type="InterPro" id="IPR029058">
    <property type="entry name" value="AB_hydrolase_fold"/>
</dbReference>
<evidence type="ECO:0000256" key="9">
    <source>
        <dbReference type="ARBA" id="ARBA00022860"/>
    </source>
</evidence>
<sequence length="1110" mass="123234">MAEVNYSRMTLLSQAKSFLGTVFKFSHDSQLLGCQMKFSVFLPRMGCDLPTPQRDKSIACWPAVYFLSGLTCNEDNFITKSGAVCKASQLGLALICPDTSPRGLGVEGEDASWDFGTGAGFYVDATEEKWSRYQMYSYVMKELPDLVNMHLPIDSDRVSIFGHSMGGHGALICALKNPGHFRSVSAFSPIANPINCPWGQKAFGGYLGDLSKDTWEKYDATELARRYAGPKLDILIDQGSEDPFLKSGQLLPENLVTITEKNPLVSLEYRLQENYDHSYWFISTFVEEHLEPATIPTVTSALLGQHIARVVWMEASVQANVASLVGGSEQQQRQQKQPKQQMQQMQQQQQQQQMQQIQQIQQGQLQPQHYSLPGVLHFLQSEWRVFERERNLWEIERADLKARVAFLEGERQALEHLKSDLLRRVKMLEYSLRQERAKYLQLSQQHQLSQKQVLATVPISTDPILTSNEISIEANQLVPSDHIFSSANLHQGNSTAMQNPSIDPSSTDSDSPSFSVFRGDAGGLVVPVGAIEALSSMRNANGNLLNFSKGYGNLRSRELLKSYLKEADSLLATTTWASSISGRHINTLSLPDSDRSYMPIDTTSESTSEMDASAASSIKNSTATTMQSQQKIKLLQNSVSGTGHGVSDKNHSMESKKAAVKPQLFQKKDTEEGGSSLTIRPNRAILTKNNAHTAPREDEDSSIDNNKTIRRSGNSKAVVHFDVTEEQETYQSNDAEDSMEIDDNTTQKSIVSTRKDFSWQLRDTLKSHFDAVRDVAFHPKEMILFSASEDHTVKMWPLGTNASHDLEPLYTFRGHKDVVTSLAVSCEGGRMYSAGGDATICIWRIPSQEGQPYPAYDPTVRQHVFVGHSDMIWDLCLHPFQGQFPLLASASADGTIKLWDTTVGSPALKSTLWYTGSANGGRSAERNDRPSSMTVNSDFEIPTVSGWTNTDLTKLVVGYRNSVIKMFDIETGLEALKFVSNISSSANAQVNTLVCHPTQSLVITGHEDTSIRLFDINSGKCIHSIAAHSESVSSLDVSSSGLTFVSGDHDCSIRWWDLSMRRCLQEQSSHRKKYDAGIWSVQYHPLMNDVVASGGADGTCKVYKSMTVFE</sequence>
<dbReference type="InterPro" id="IPR036322">
    <property type="entry name" value="WD40_repeat_dom_sf"/>
</dbReference>
<keyword evidence="7" id="KW-0677">Repeat</keyword>
<dbReference type="Pfam" id="PF00756">
    <property type="entry name" value="Esterase"/>
    <property type="match status" value="1"/>
</dbReference>
<feature type="repeat" description="WD" evidence="11">
    <location>
        <begin position="865"/>
        <end position="909"/>
    </location>
</feature>
<dbReference type="Gene3D" id="2.130.10.10">
    <property type="entry name" value="YVTN repeat-like/Quinoprotein amine dehydrogenase"/>
    <property type="match status" value="3"/>
</dbReference>
<name>A0ABQ8FF10_9FUNG</name>
<dbReference type="EMBL" id="JAFCIX010000152">
    <property type="protein sequence ID" value="KAH6597214.1"/>
    <property type="molecule type" value="Genomic_DNA"/>
</dbReference>
<dbReference type="Gene3D" id="1.20.5.300">
    <property type="match status" value="1"/>
</dbReference>
<comment type="similarity">
    <text evidence="2">Belongs to the WD repeat striatin family.</text>
</comment>
<feature type="compositionally biased region" description="Basic and acidic residues" evidence="13">
    <location>
        <begin position="646"/>
        <end position="657"/>
    </location>
</feature>
<comment type="caution">
    <text evidence="15">The sequence shown here is derived from an EMBL/GenBank/DDBJ whole genome shotgun (WGS) entry which is preliminary data.</text>
</comment>
<evidence type="ECO:0000259" key="14">
    <source>
        <dbReference type="Pfam" id="PF08232"/>
    </source>
</evidence>
<dbReference type="PRINTS" id="PR00320">
    <property type="entry name" value="GPROTEINBRPT"/>
</dbReference>